<reference evidence="1" key="1">
    <citation type="journal article" date="2021" name="PeerJ">
        <title>Extensive microbial diversity within the chicken gut microbiome revealed by metagenomics and culture.</title>
        <authorList>
            <person name="Gilroy R."/>
            <person name="Ravi A."/>
            <person name="Getino M."/>
            <person name="Pursley I."/>
            <person name="Horton D.L."/>
            <person name="Alikhan N.F."/>
            <person name="Baker D."/>
            <person name="Gharbi K."/>
            <person name="Hall N."/>
            <person name="Watson M."/>
            <person name="Adriaenssens E.M."/>
            <person name="Foster-Nyarko E."/>
            <person name="Jarju S."/>
            <person name="Secka A."/>
            <person name="Antonio M."/>
            <person name="Oren A."/>
            <person name="Chaudhuri R.R."/>
            <person name="La Ragione R."/>
            <person name="Hildebrand F."/>
            <person name="Pallen M.J."/>
        </authorList>
    </citation>
    <scope>NUCLEOTIDE SEQUENCE</scope>
    <source>
        <strain evidence="1">CHK198-12963</strain>
    </source>
</reference>
<accession>A0A9D2PUB5</accession>
<evidence type="ECO:0000313" key="2">
    <source>
        <dbReference type="Proteomes" id="UP000823863"/>
    </source>
</evidence>
<dbReference type="EMBL" id="DWWB01000069">
    <property type="protein sequence ID" value="HJC67428.1"/>
    <property type="molecule type" value="Genomic_DNA"/>
</dbReference>
<protein>
    <submittedName>
        <fullName evidence="1">Uncharacterized protein</fullName>
    </submittedName>
</protein>
<comment type="caution">
    <text evidence="1">The sequence shown here is derived from an EMBL/GenBank/DDBJ whole genome shotgun (WGS) entry which is preliminary data.</text>
</comment>
<gene>
    <name evidence="1" type="ORF">H9931_12080</name>
</gene>
<evidence type="ECO:0000313" key="1">
    <source>
        <dbReference type="EMBL" id="HJC67428.1"/>
    </source>
</evidence>
<dbReference type="AlphaFoldDB" id="A0A9D2PUB5"/>
<reference evidence="1" key="2">
    <citation type="submission" date="2021-04" db="EMBL/GenBank/DDBJ databases">
        <authorList>
            <person name="Gilroy R."/>
        </authorList>
    </citation>
    <scope>NUCLEOTIDE SEQUENCE</scope>
    <source>
        <strain evidence="1">CHK198-12963</strain>
    </source>
</reference>
<sequence>MDRKILVNAEKAETKNDSSIDYGWAIIELMGKVRNKDLLKRVYKLLVYLHLHKDDEESITEPLATELMCDYQKELQEHLGTLDIFEQELIEIQKKTFELQRLIHIEKISIRDFIVQE</sequence>
<name>A0A9D2PUB5_9FIRM</name>
<proteinExistence type="predicted"/>
<dbReference type="Proteomes" id="UP000823863">
    <property type="component" value="Unassembled WGS sequence"/>
</dbReference>
<organism evidence="1 2">
    <name type="scientific">Candidatus Enterocloster excrementigallinarum</name>
    <dbReference type="NCBI Taxonomy" id="2838558"/>
    <lineage>
        <taxon>Bacteria</taxon>
        <taxon>Bacillati</taxon>
        <taxon>Bacillota</taxon>
        <taxon>Clostridia</taxon>
        <taxon>Lachnospirales</taxon>
        <taxon>Lachnospiraceae</taxon>
        <taxon>Enterocloster</taxon>
    </lineage>
</organism>